<proteinExistence type="predicted"/>
<feature type="transmembrane region" description="Helical" evidence="1">
    <location>
        <begin position="6"/>
        <end position="26"/>
    </location>
</feature>
<evidence type="ECO:0000313" key="2">
    <source>
        <dbReference type="EMBL" id="SEJ27472.1"/>
    </source>
</evidence>
<gene>
    <name evidence="2" type="ORF">SAMN05444271_13827</name>
</gene>
<protein>
    <submittedName>
        <fullName evidence="2">Uncharacterized protein</fullName>
    </submittedName>
</protein>
<keyword evidence="1" id="KW-0812">Transmembrane</keyword>
<evidence type="ECO:0000256" key="1">
    <source>
        <dbReference type="SAM" id="Phobius"/>
    </source>
</evidence>
<keyword evidence="1" id="KW-0472">Membrane</keyword>
<dbReference type="EMBL" id="FNYR01000038">
    <property type="protein sequence ID" value="SEJ27472.1"/>
    <property type="molecule type" value="Genomic_DNA"/>
</dbReference>
<sequence length="50" mass="5716">MFGSISLYVAAMAVTIASVVLMLHLTPNEWNYLKIKFWVFSFEADKSTDE</sequence>
<dbReference type="KEGG" id="hae:halTADL_1533"/>
<reference evidence="2 3" key="1">
    <citation type="submission" date="2016-10" db="EMBL/GenBank/DDBJ databases">
        <authorList>
            <person name="de Groot N.N."/>
        </authorList>
    </citation>
    <scope>NUCLEOTIDE SEQUENCE [LARGE SCALE GENOMIC DNA]</scope>
    <source>
        <strain evidence="2 3">DSM 22187</strain>
    </source>
</reference>
<evidence type="ECO:0000313" key="3">
    <source>
        <dbReference type="Proteomes" id="UP000198888"/>
    </source>
</evidence>
<dbReference type="AlphaFoldDB" id="A0A1H6XRF2"/>
<organism evidence="2 3">
    <name type="scientific">Halohasta litchfieldiae</name>
    <dbReference type="NCBI Taxonomy" id="1073996"/>
    <lineage>
        <taxon>Archaea</taxon>
        <taxon>Methanobacteriati</taxon>
        <taxon>Methanobacteriota</taxon>
        <taxon>Stenosarchaea group</taxon>
        <taxon>Halobacteria</taxon>
        <taxon>Halobacteriales</taxon>
        <taxon>Haloferacaceae</taxon>
        <taxon>Halohasta</taxon>
    </lineage>
</organism>
<accession>A0A1H6XRF2</accession>
<dbReference type="Proteomes" id="UP000198888">
    <property type="component" value="Unassembled WGS sequence"/>
</dbReference>
<name>A0A1H6XRF2_9EURY</name>
<keyword evidence="1" id="KW-1133">Transmembrane helix</keyword>
<accession>A0A2H4Q1R7</accession>
<keyword evidence="3" id="KW-1185">Reference proteome</keyword>